<dbReference type="InterPro" id="IPR002182">
    <property type="entry name" value="NB-ARC"/>
</dbReference>
<dbReference type="InterPro" id="IPR038005">
    <property type="entry name" value="RX-like_CC"/>
</dbReference>
<feature type="domain" description="NB-ARC" evidence="7">
    <location>
        <begin position="168"/>
        <end position="247"/>
    </location>
</feature>
<dbReference type="Gene3D" id="3.40.50.300">
    <property type="entry name" value="P-loop containing nucleotide triphosphate hydrolases"/>
    <property type="match status" value="1"/>
</dbReference>
<keyword evidence="10" id="KW-1185">Reference proteome</keyword>
<dbReference type="GO" id="GO:0005524">
    <property type="term" value="F:ATP binding"/>
    <property type="evidence" value="ECO:0007669"/>
    <property type="project" value="UniProtKB-KW"/>
</dbReference>
<comment type="similarity">
    <text evidence="1">Belongs to the disease resistance NB-LRR family.</text>
</comment>
<feature type="domain" description="Disease resistance N-terminal" evidence="8">
    <location>
        <begin position="6"/>
        <end position="85"/>
    </location>
</feature>
<evidence type="ECO:0000313" key="10">
    <source>
        <dbReference type="Proteomes" id="UP000250235"/>
    </source>
</evidence>
<dbReference type="InterPro" id="IPR041118">
    <property type="entry name" value="Rx_N"/>
</dbReference>
<keyword evidence="6" id="KW-0067">ATP-binding</keyword>
<reference evidence="9 10" key="1">
    <citation type="journal article" date="2015" name="Proc. Natl. Acad. Sci. U.S.A.">
        <title>The resurrection genome of Boea hygrometrica: A blueprint for survival of dehydration.</title>
        <authorList>
            <person name="Xiao L."/>
            <person name="Yang G."/>
            <person name="Zhang L."/>
            <person name="Yang X."/>
            <person name="Zhao S."/>
            <person name="Ji Z."/>
            <person name="Zhou Q."/>
            <person name="Hu M."/>
            <person name="Wang Y."/>
            <person name="Chen M."/>
            <person name="Xu Y."/>
            <person name="Jin H."/>
            <person name="Xiao X."/>
            <person name="Hu G."/>
            <person name="Bao F."/>
            <person name="Hu Y."/>
            <person name="Wan P."/>
            <person name="Li L."/>
            <person name="Deng X."/>
            <person name="Kuang T."/>
            <person name="Xiang C."/>
            <person name="Zhu J.K."/>
            <person name="Oliver M.J."/>
            <person name="He Y."/>
        </authorList>
    </citation>
    <scope>NUCLEOTIDE SEQUENCE [LARGE SCALE GENOMIC DNA]</scope>
    <source>
        <strain evidence="10">cv. XS01</strain>
    </source>
</reference>
<keyword evidence="4" id="KW-0547">Nucleotide-binding</keyword>
<evidence type="ECO:0000256" key="5">
    <source>
        <dbReference type="ARBA" id="ARBA00022821"/>
    </source>
</evidence>
<evidence type="ECO:0000256" key="6">
    <source>
        <dbReference type="ARBA" id="ARBA00022840"/>
    </source>
</evidence>
<evidence type="ECO:0000256" key="2">
    <source>
        <dbReference type="ARBA" id="ARBA00022614"/>
    </source>
</evidence>
<evidence type="ECO:0000256" key="4">
    <source>
        <dbReference type="ARBA" id="ARBA00022741"/>
    </source>
</evidence>
<dbReference type="PANTHER" id="PTHR19338">
    <property type="entry name" value="TRANSLOCASE OF INNER MITOCHONDRIAL MEMBRANE 13 HOMOLOG"/>
    <property type="match status" value="1"/>
</dbReference>
<dbReference type="InterPro" id="IPR027417">
    <property type="entry name" value="P-loop_NTPase"/>
</dbReference>
<evidence type="ECO:0000259" key="8">
    <source>
        <dbReference type="Pfam" id="PF18052"/>
    </source>
</evidence>
<name>A0A2Z7B8B5_9LAMI</name>
<dbReference type="Pfam" id="PF18052">
    <property type="entry name" value="Rx_N"/>
    <property type="match status" value="1"/>
</dbReference>
<sequence>MAESAASFVFNQLTFLLQQEKELLGGIGSNAQHIRDELGKMRAFLRAADKREESDPHLKEWVEKVREIAHDTEDVLERYMLAFSHPGRDSTGCNLYMGKMYASAKKLIVRHQVASEFQQIKLRLDNISQSRQRFTETYNLMDEGSGPKMNDNRGDALLLEGTDVVGIEEPKKQITEWLVQNDDGIKVISVVGIGGLGKTTLVKQIFDDASVKVSFDFHVWVLVSETFNLEKCLQNMISKLVNEVKLQPLQNLEAISHIAIIVM</sequence>
<dbReference type="Proteomes" id="UP000250235">
    <property type="component" value="Unassembled WGS sequence"/>
</dbReference>
<dbReference type="GO" id="GO:0043531">
    <property type="term" value="F:ADP binding"/>
    <property type="evidence" value="ECO:0007669"/>
    <property type="project" value="InterPro"/>
</dbReference>
<evidence type="ECO:0000256" key="3">
    <source>
        <dbReference type="ARBA" id="ARBA00022737"/>
    </source>
</evidence>
<dbReference type="EMBL" id="KV008335">
    <property type="protein sequence ID" value="KZV30276.1"/>
    <property type="molecule type" value="Genomic_DNA"/>
</dbReference>
<gene>
    <name evidence="9" type="ORF">F511_39049</name>
</gene>
<dbReference type="GO" id="GO:0006952">
    <property type="term" value="P:defense response"/>
    <property type="evidence" value="ECO:0007669"/>
    <property type="project" value="UniProtKB-KW"/>
</dbReference>
<dbReference type="CDD" id="cd14798">
    <property type="entry name" value="RX-CC_like"/>
    <property type="match status" value="1"/>
</dbReference>
<evidence type="ECO:0000259" key="7">
    <source>
        <dbReference type="Pfam" id="PF00931"/>
    </source>
</evidence>
<evidence type="ECO:0000256" key="1">
    <source>
        <dbReference type="ARBA" id="ARBA00008894"/>
    </source>
</evidence>
<dbReference type="AlphaFoldDB" id="A0A2Z7B8B5"/>
<organism evidence="9 10">
    <name type="scientific">Dorcoceras hygrometricum</name>
    <dbReference type="NCBI Taxonomy" id="472368"/>
    <lineage>
        <taxon>Eukaryota</taxon>
        <taxon>Viridiplantae</taxon>
        <taxon>Streptophyta</taxon>
        <taxon>Embryophyta</taxon>
        <taxon>Tracheophyta</taxon>
        <taxon>Spermatophyta</taxon>
        <taxon>Magnoliopsida</taxon>
        <taxon>eudicotyledons</taxon>
        <taxon>Gunneridae</taxon>
        <taxon>Pentapetalae</taxon>
        <taxon>asterids</taxon>
        <taxon>lamiids</taxon>
        <taxon>Lamiales</taxon>
        <taxon>Gesneriaceae</taxon>
        <taxon>Didymocarpoideae</taxon>
        <taxon>Trichosporeae</taxon>
        <taxon>Loxocarpinae</taxon>
        <taxon>Dorcoceras</taxon>
    </lineage>
</organism>
<evidence type="ECO:0008006" key="11">
    <source>
        <dbReference type="Google" id="ProtNLM"/>
    </source>
</evidence>
<proteinExistence type="inferred from homology"/>
<keyword evidence="3" id="KW-0677">Repeat</keyword>
<evidence type="ECO:0000313" key="9">
    <source>
        <dbReference type="EMBL" id="KZV30276.1"/>
    </source>
</evidence>
<protein>
    <recommendedName>
        <fullName evidence="11">Disease resistance protein</fullName>
    </recommendedName>
</protein>
<keyword evidence="2" id="KW-0433">Leucine-rich repeat</keyword>
<dbReference type="SUPFAM" id="SSF52540">
    <property type="entry name" value="P-loop containing nucleoside triphosphate hydrolases"/>
    <property type="match status" value="1"/>
</dbReference>
<dbReference type="OrthoDB" id="1750347at2759"/>
<dbReference type="PANTHER" id="PTHR19338:SF32">
    <property type="entry name" value="OS06G0287500 PROTEIN"/>
    <property type="match status" value="1"/>
</dbReference>
<dbReference type="Pfam" id="PF00931">
    <property type="entry name" value="NB-ARC"/>
    <property type="match status" value="1"/>
</dbReference>
<accession>A0A2Z7B8B5</accession>
<keyword evidence="5" id="KW-0611">Plant defense</keyword>
<dbReference type="Gene3D" id="1.20.5.4130">
    <property type="match status" value="1"/>
</dbReference>